<sequence>MNVDVEIGPAATGVPVDVDVAFGPHHLVHHPLYFPEELIERVVTVIASHSYTPVRPSVSKAFGRT</sequence>
<dbReference type="Proteomes" id="UP000614221">
    <property type="component" value="Unassembled WGS sequence"/>
</dbReference>
<dbReference type="EMBL" id="BMPD01000001">
    <property type="protein sequence ID" value="GGK56397.1"/>
    <property type="molecule type" value="Genomic_DNA"/>
</dbReference>
<name>A0A830EG80_9EURY</name>
<protein>
    <submittedName>
        <fullName evidence="1">Uncharacterized protein</fullName>
    </submittedName>
</protein>
<reference evidence="1" key="2">
    <citation type="submission" date="2020-09" db="EMBL/GenBank/DDBJ databases">
        <authorList>
            <person name="Sun Q."/>
            <person name="Ohkuma M."/>
        </authorList>
    </citation>
    <scope>NUCLEOTIDE SEQUENCE</scope>
    <source>
        <strain evidence="1">JCM 19018</strain>
    </source>
</reference>
<organism evidence="1 2">
    <name type="scientific">Haloarcula sebkhae</name>
    <dbReference type="NCBI Taxonomy" id="932660"/>
    <lineage>
        <taxon>Archaea</taxon>
        <taxon>Methanobacteriati</taxon>
        <taxon>Methanobacteriota</taxon>
        <taxon>Stenosarchaea group</taxon>
        <taxon>Halobacteria</taxon>
        <taxon>Halobacteriales</taxon>
        <taxon>Haloarculaceae</taxon>
        <taxon>Haloarcula</taxon>
    </lineage>
</organism>
<gene>
    <name evidence="1" type="ORF">GCM10009067_06100</name>
</gene>
<accession>A0A830EG80</accession>
<reference evidence="1" key="1">
    <citation type="journal article" date="2014" name="Int. J. Syst. Evol. Microbiol.">
        <title>Complete genome sequence of Corynebacterium casei LMG S-19264T (=DSM 44701T), isolated from a smear-ripened cheese.</title>
        <authorList>
            <consortium name="US DOE Joint Genome Institute (JGI-PGF)"/>
            <person name="Walter F."/>
            <person name="Albersmeier A."/>
            <person name="Kalinowski J."/>
            <person name="Ruckert C."/>
        </authorList>
    </citation>
    <scope>NUCLEOTIDE SEQUENCE</scope>
    <source>
        <strain evidence="1">JCM 19018</strain>
    </source>
</reference>
<evidence type="ECO:0000313" key="1">
    <source>
        <dbReference type="EMBL" id="GGK56397.1"/>
    </source>
</evidence>
<comment type="caution">
    <text evidence="1">The sequence shown here is derived from an EMBL/GenBank/DDBJ whole genome shotgun (WGS) entry which is preliminary data.</text>
</comment>
<proteinExistence type="predicted"/>
<evidence type="ECO:0000313" key="2">
    <source>
        <dbReference type="Proteomes" id="UP000614221"/>
    </source>
</evidence>
<dbReference type="AlphaFoldDB" id="A0A830EG80"/>